<dbReference type="PANTHER" id="PTHR10809:SF45">
    <property type="entry name" value="VESICLE-ASSOCIATED PROTEIN 2-2"/>
    <property type="match status" value="1"/>
</dbReference>
<dbReference type="STRING" id="35608.A0A2U1PSG3"/>
<name>A0A2U1PSG3_ARTAN</name>
<dbReference type="InterPro" id="IPR000535">
    <property type="entry name" value="MSP_dom"/>
</dbReference>
<feature type="transmembrane region" description="Helical" evidence="2">
    <location>
        <begin position="232"/>
        <end position="255"/>
    </location>
</feature>
<organism evidence="4 5">
    <name type="scientific">Artemisia annua</name>
    <name type="common">Sweet wormwood</name>
    <dbReference type="NCBI Taxonomy" id="35608"/>
    <lineage>
        <taxon>Eukaryota</taxon>
        <taxon>Viridiplantae</taxon>
        <taxon>Streptophyta</taxon>
        <taxon>Embryophyta</taxon>
        <taxon>Tracheophyta</taxon>
        <taxon>Spermatophyta</taxon>
        <taxon>Magnoliopsida</taxon>
        <taxon>eudicotyledons</taxon>
        <taxon>Gunneridae</taxon>
        <taxon>Pentapetalae</taxon>
        <taxon>asterids</taxon>
        <taxon>campanulids</taxon>
        <taxon>Asterales</taxon>
        <taxon>Asteraceae</taxon>
        <taxon>Asteroideae</taxon>
        <taxon>Anthemideae</taxon>
        <taxon>Artemisiinae</taxon>
        <taxon>Artemisia</taxon>
    </lineage>
</organism>
<evidence type="ECO:0000313" key="4">
    <source>
        <dbReference type="EMBL" id="PWA88706.1"/>
    </source>
</evidence>
<keyword evidence="2" id="KW-0812">Transmembrane</keyword>
<dbReference type="SUPFAM" id="SSF49354">
    <property type="entry name" value="PapD-like"/>
    <property type="match status" value="1"/>
</dbReference>
<dbReference type="Pfam" id="PF00635">
    <property type="entry name" value="Motile_Sperm"/>
    <property type="match status" value="1"/>
</dbReference>
<evidence type="ECO:0000313" key="5">
    <source>
        <dbReference type="Proteomes" id="UP000245207"/>
    </source>
</evidence>
<evidence type="ECO:0000256" key="1">
    <source>
        <dbReference type="ARBA" id="ARBA00008932"/>
    </source>
</evidence>
<keyword evidence="5" id="KW-1185">Reference proteome</keyword>
<dbReference type="GO" id="GO:0005886">
    <property type="term" value="C:plasma membrane"/>
    <property type="evidence" value="ECO:0007669"/>
    <property type="project" value="TreeGrafter"/>
</dbReference>
<dbReference type="InterPro" id="IPR008962">
    <property type="entry name" value="PapD-like_sf"/>
</dbReference>
<sequence>MNSFGEMVYPGCSHHIHPVEYKKPSSCSIRLANKSDYHVAFKVKTTSAAKYCVRPNAGVIKPNSASDFTVTMQPQREPARDFICKDKFLIQSTIVPKGTKEEHITSSMFAKEEGKLVEEKKLKVILLSPFNSPVLSPINGISRMKPSYTTTESEDNWVENNSFHAKVDEDIEVYRRDSGLLEATKYEHSISRTHTDDLQLSNDVEEMKSKLKEFESILRQENLRTNQNTRTIVIGFQVLFVSVVALVSLCLGYMLHS</sequence>
<accession>A0A2U1PSG3</accession>
<dbReference type="EMBL" id="PKPP01000787">
    <property type="protein sequence ID" value="PWA88706.1"/>
    <property type="molecule type" value="Genomic_DNA"/>
</dbReference>
<comment type="similarity">
    <text evidence="1">Belongs to the VAMP-associated protein (VAP) (TC 9.B.17) family.</text>
</comment>
<protein>
    <submittedName>
        <fullName evidence="4">Vesicle-associated membrane-protein-associated protein</fullName>
    </submittedName>
</protein>
<dbReference type="FunFam" id="2.60.40.10:FF:000813">
    <property type="entry name" value="Vesicle-associated protein 1-1"/>
    <property type="match status" value="1"/>
</dbReference>
<dbReference type="InterPro" id="IPR016763">
    <property type="entry name" value="VAP"/>
</dbReference>
<evidence type="ECO:0000256" key="2">
    <source>
        <dbReference type="SAM" id="Phobius"/>
    </source>
</evidence>
<keyword evidence="2" id="KW-1133">Transmembrane helix</keyword>
<dbReference type="OrthoDB" id="264603at2759"/>
<dbReference type="Gene3D" id="2.60.40.10">
    <property type="entry name" value="Immunoglobulins"/>
    <property type="match status" value="1"/>
</dbReference>
<keyword evidence="2" id="KW-0472">Membrane</keyword>
<comment type="caution">
    <text evidence="4">The sequence shown here is derived from an EMBL/GenBank/DDBJ whole genome shotgun (WGS) entry which is preliminary data.</text>
</comment>
<dbReference type="GO" id="GO:0090158">
    <property type="term" value="P:endoplasmic reticulum membrane organization"/>
    <property type="evidence" value="ECO:0007669"/>
    <property type="project" value="TreeGrafter"/>
</dbReference>
<reference evidence="4 5" key="1">
    <citation type="journal article" date="2018" name="Mol. Plant">
        <title>The genome of Artemisia annua provides insight into the evolution of Asteraceae family and artemisinin biosynthesis.</title>
        <authorList>
            <person name="Shen Q."/>
            <person name="Zhang L."/>
            <person name="Liao Z."/>
            <person name="Wang S."/>
            <person name="Yan T."/>
            <person name="Shi P."/>
            <person name="Liu M."/>
            <person name="Fu X."/>
            <person name="Pan Q."/>
            <person name="Wang Y."/>
            <person name="Lv Z."/>
            <person name="Lu X."/>
            <person name="Zhang F."/>
            <person name="Jiang W."/>
            <person name="Ma Y."/>
            <person name="Chen M."/>
            <person name="Hao X."/>
            <person name="Li L."/>
            <person name="Tang Y."/>
            <person name="Lv G."/>
            <person name="Zhou Y."/>
            <person name="Sun X."/>
            <person name="Brodelius P.E."/>
            <person name="Rose J.K.C."/>
            <person name="Tang K."/>
        </authorList>
    </citation>
    <scope>NUCLEOTIDE SEQUENCE [LARGE SCALE GENOMIC DNA]</scope>
    <source>
        <strain evidence="5">cv. Huhao1</strain>
        <tissue evidence="4">Leaf</tissue>
    </source>
</reference>
<dbReference type="GO" id="GO:0005789">
    <property type="term" value="C:endoplasmic reticulum membrane"/>
    <property type="evidence" value="ECO:0007669"/>
    <property type="project" value="InterPro"/>
</dbReference>
<evidence type="ECO:0000259" key="3">
    <source>
        <dbReference type="PROSITE" id="PS50202"/>
    </source>
</evidence>
<dbReference type="PANTHER" id="PTHR10809">
    <property type="entry name" value="VESICLE-ASSOCIATED MEMBRANE PROTEIN-ASSOCIATED PROTEIN"/>
    <property type="match status" value="1"/>
</dbReference>
<dbReference type="PROSITE" id="PS50202">
    <property type="entry name" value="MSP"/>
    <property type="match status" value="1"/>
</dbReference>
<dbReference type="GO" id="GO:0061817">
    <property type="term" value="P:endoplasmic reticulum-plasma membrane tethering"/>
    <property type="evidence" value="ECO:0007669"/>
    <property type="project" value="TreeGrafter"/>
</dbReference>
<gene>
    <name evidence="4" type="ORF">CTI12_AA117170</name>
</gene>
<proteinExistence type="inferred from homology"/>
<dbReference type="AlphaFoldDB" id="A0A2U1PSG3"/>
<feature type="domain" description="MSP" evidence="3">
    <location>
        <begin position="5"/>
        <end position="127"/>
    </location>
</feature>
<dbReference type="PIRSF" id="PIRSF019693">
    <property type="entry name" value="VAMP-associated"/>
    <property type="match status" value="1"/>
</dbReference>
<dbReference type="Proteomes" id="UP000245207">
    <property type="component" value="Unassembled WGS sequence"/>
</dbReference>
<dbReference type="InterPro" id="IPR013783">
    <property type="entry name" value="Ig-like_fold"/>
</dbReference>